<evidence type="ECO:0000313" key="1">
    <source>
        <dbReference type="EMBL" id="PYF06955.1"/>
    </source>
</evidence>
<gene>
    <name evidence="1" type="ORF">C8J30_12238</name>
</gene>
<reference evidence="1 2" key="1">
    <citation type="submission" date="2018-06" db="EMBL/GenBank/DDBJ databases">
        <title>Genomic Encyclopedia of Type Strains, Phase III (KMG-III): the genomes of soil and plant-associated and newly described type strains.</title>
        <authorList>
            <person name="Whitman W."/>
        </authorList>
    </citation>
    <scope>NUCLEOTIDE SEQUENCE [LARGE SCALE GENOMIC DNA]</scope>
    <source>
        <strain evidence="1 2">JA737</strain>
    </source>
</reference>
<dbReference type="SUPFAM" id="SSF52467">
    <property type="entry name" value="DHS-like NAD/FAD-binding domain"/>
    <property type="match status" value="1"/>
</dbReference>
<evidence type="ECO:0000313" key="2">
    <source>
        <dbReference type="Proteomes" id="UP000247727"/>
    </source>
</evidence>
<comment type="caution">
    <text evidence="1">The sequence shown here is derived from an EMBL/GenBank/DDBJ whole genome shotgun (WGS) entry which is preliminary data.</text>
</comment>
<name>A0A318TY20_9RHOB</name>
<organism evidence="1 2">
    <name type="scientific">Rhodobacter viridis</name>
    <dbReference type="NCBI Taxonomy" id="1054202"/>
    <lineage>
        <taxon>Bacteria</taxon>
        <taxon>Pseudomonadati</taxon>
        <taxon>Pseudomonadota</taxon>
        <taxon>Alphaproteobacteria</taxon>
        <taxon>Rhodobacterales</taxon>
        <taxon>Rhodobacter group</taxon>
        <taxon>Rhodobacter</taxon>
    </lineage>
</organism>
<protein>
    <submittedName>
        <fullName evidence="1">SIR2-like protein</fullName>
    </submittedName>
</protein>
<dbReference type="EMBL" id="QJTK01000022">
    <property type="protein sequence ID" value="PYF06955.1"/>
    <property type="molecule type" value="Genomic_DNA"/>
</dbReference>
<dbReference type="Gene3D" id="3.40.50.1220">
    <property type="entry name" value="TPP-binding domain"/>
    <property type="match status" value="1"/>
</dbReference>
<proteinExistence type="predicted"/>
<dbReference type="Proteomes" id="UP000247727">
    <property type="component" value="Unassembled WGS sequence"/>
</dbReference>
<dbReference type="Pfam" id="PF13289">
    <property type="entry name" value="SIR2_2"/>
    <property type="match status" value="1"/>
</dbReference>
<dbReference type="OrthoDB" id="2077946at2"/>
<dbReference type="AlphaFoldDB" id="A0A318TY20"/>
<accession>A0A318TY20</accession>
<dbReference type="InterPro" id="IPR029035">
    <property type="entry name" value="DHS-like_NAD/FAD-binding_dom"/>
</dbReference>
<sequence>MAGDVVFLCGTGISAPQLPDFKSLVDQTYARLGVEMNASEQRSYDSQRFEEVLGALGRRLADPEAMVRTASELLAVPAGPRLDHHRTVLRLSRDLSNRVLTVTTNFDTLLERALGLPAPLVRSQSFAGQSLPAPGGAGFSGVIHIHGRLVDPTLDLDPTPLVLTSADYGDAYMRSGWASRFLFDLARCKTIVLIGYSANDAPVRYFLNVLEADRARFPDLRPVYAFDAYGNDPVEAEAGWGTLAVTPLTYCKLNPVTGVPDHSPLWDDLHRLANIIERPKRSREERARQILIGDSRALTYQRLRELSWLFTDRSDLWPVALDAITDPGWFRVLHDNNLWSARDATWVISNWISRDFEAPQCFTIAVEWHAILGCEFLARLDQRLRQAPPASPFWLKAWRILLSAGPAERADDFEENAFAIKQRLASGVILDCELAQSVTLLAPVLVARRPWQLHENVGEEVAEAAELRLSRLVALDFQVIDEYEATEIIEALDSIDDYAVRILELGSEVLRSSLHQAVDLGMIIEDYDTSDYSVPSVEDHGQNAHHSGVIFLVRATVNAFSKAVAVDSDRARAQAAQWRTLPGRMGTRLMLHAARDAAVYSADEALQLLLELEDTDFWIIRREFALALRDRAAHATPSHLAAVEARIRTSGDAYYARYLLKEGQVDWRAHARDSAVWLRLKMLDAAGVLSEVGRAELHAIVARRPHLDRAVEDSDFFSSYIYSGRAVVGDSEPIAEPDTDDHLKVAAELSVSPDIDRQMGWRSYCRLDPRGAFEALAAADLTAPNVALWDDLLAALAFRNDEKDAPLRNKIAIDALAHLEELDMQALQPIAASAVDLLMFGPRRLIRNLEDWCDRLWHAVKLADHEINFEKNLYETAINRAAGRLTQILLEELNHTRMTKGPHEVRQRARLAVVASDDSEAGITGRAVLIHDFAFILLADAVLVEAHLLSRLLADTDEARGLRAVLVSHSSISPEVTMVAPGAVLRGVVETRADCGFAAQIASGILRPALASVSGDEADRWGIGEADVGRALREAPLKIRTGTLNVLVSWMHNDKRGAEEAWEKMVAPFFDRVWPKERRFVDDAHNRDLMAIAVGSGRFFPEAVAKLRPFFSPYARARASVHPIKQSEAPEAYPHQVLDLLWLIFGPTGSSSYDMADILDRLVAADPSIEIDRRYQSLEQRTIRLR</sequence>
<keyword evidence="2" id="KW-1185">Reference proteome</keyword>